<accession>A0ABS4EEF7</accession>
<dbReference type="PANTHER" id="PTHR42823:SF3">
    <property type="entry name" value="ATP SYNTHASE SUBUNIT A, CHLOROPLASTIC"/>
    <property type="match status" value="1"/>
</dbReference>
<dbReference type="Gene3D" id="1.20.120.220">
    <property type="entry name" value="ATP synthase, F0 complex, subunit A"/>
    <property type="match status" value="1"/>
</dbReference>
<dbReference type="HAMAP" id="MF_01393">
    <property type="entry name" value="ATP_synth_a_bact"/>
    <property type="match status" value="1"/>
</dbReference>
<reference evidence="12 13" key="1">
    <citation type="submission" date="2021-03" db="EMBL/GenBank/DDBJ databases">
        <title>Genomic Encyclopedia of Type Strains, Phase IV (KMG-IV): sequencing the most valuable type-strain genomes for metagenomic binning, comparative biology and taxonomic classification.</title>
        <authorList>
            <person name="Goeker M."/>
        </authorList>
    </citation>
    <scope>NUCLEOTIDE SEQUENCE [LARGE SCALE GENOMIC DNA]</scope>
    <source>
        <strain evidence="12 13">DSM 1289</strain>
    </source>
</reference>
<protein>
    <recommendedName>
        <fullName evidence="11">ATP synthase subunit a</fullName>
    </recommendedName>
    <alternativeName>
        <fullName evidence="11">ATP synthase F0 sector subunit a</fullName>
    </alternativeName>
    <alternativeName>
        <fullName evidence="11">F-ATPase subunit 6</fullName>
    </alternativeName>
</protein>
<keyword evidence="4 11" id="KW-0138">CF(0)</keyword>
<evidence type="ECO:0000256" key="5">
    <source>
        <dbReference type="ARBA" id="ARBA00022692"/>
    </source>
</evidence>
<name>A0ABS4EEF7_9FIRM</name>
<keyword evidence="8 11" id="KW-0406">Ion transport</keyword>
<evidence type="ECO:0000256" key="11">
    <source>
        <dbReference type="HAMAP-Rule" id="MF_01393"/>
    </source>
</evidence>
<dbReference type="RefSeq" id="WP_209457652.1">
    <property type="nucleotide sequence ID" value="NZ_BAAACS010000005.1"/>
</dbReference>
<comment type="similarity">
    <text evidence="2 11">Belongs to the ATPase A chain family.</text>
</comment>
<feature type="transmembrane region" description="Helical" evidence="11">
    <location>
        <begin position="80"/>
        <end position="99"/>
    </location>
</feature>
<feature type="transmembrane region" description="Helical" evidence="11">
    <location>
        <begin position="165"/>
        <end position="185"/>
    </location>
</feature>
<dbReference type="InterPro" id="IPR035908">
    <property type="entry name" value="F0_ATP_A_sf"/>
</dbReference>
<comment type="caution">
    <text evidence="12">The sequence shown here is derived from an EMBL/GenBank/DDBJ whole genome shotgun (WGS) entry which is preliminary data.</text>
</comment>
<evidence type="ECO:0000313" key="12">
    <source>
        <dbReference type="EMBL" id="MBP1856325.1"/>
    </source>
</evidence>
<comment type="subcellular location">
    <subcellularLocation>
        <location evidence="11">Cell membrane</location>
        <topology evidence="11">Multi-pass membrane protein</topology>
    </subcellularLocation>
    <subcellularLocation>
        <location evidence="1">Membrane</location>
        <topology evidence="1">Multi-pass membrane protein</topology>
    </subcellularLocation>
</comment>
<dbReference type="CDD" id="cd00310">
    <property type="entry name" value="ATP-synt_Fo_a_6"/>
    <property type="match status" value="1"/>
</dbReference>
<keyword evidence="5 11" id="KW-0812">Transmembrane</keyword>
<dbReference type="InterPro" id="IPR045082">
    <property type="entry name" value="ATP_syn_F0_a_bact/chloroplast"/>
</dbReference>
<proteinExistence type="inferred from homology"/>
<dbReference type="PANTHER" id="PTHR42823">
    <property type="entry name" value="ATP SYNTHASE SUBUNIT A, CHLOROPLASTIC"/>
    <property type="match status" value="1"/>
</dbReference>
<evidence type="ECO:0000256" key="8">
    <source>
        <dbReference type="ARBA" id="ARBA00023065"/>
    </source>
</evidence>
<dbReference type="SUPFAM" id="SSF81336">
    <property type="entry name" value="F1F0 ATP synthase subunit A"/>
    <property type="match status" value="1"/>
</dbReference>
<dbReference type="Pfam" id="PF00119">
    <property type="entry name" value="ATP-synt_A"/>
    <property type="match status" value="1"/>
</dbReference>
<evidence type="ECO:0000256" key="1">
    <source>
        <dbReference type="ARBA" id="ARBA00004141"/>
    </source>
</evidence>
<evidence type="ECO:0000256" key="7">
    <source>
        <dbReference type="ARBA" id="ARBA00022989"/>
    </source>
</evidence>
<keyword evidence="13" id="KW-1185">Reference proteome</keyword>
<keyword evidence="6 11" id="KW-0375">Hydrogen ion transport</keyword>
<comment type="function">
    <text evidence="11">Key component of the proton channel; it plays a direct role in the translocation of protons across the membrane.</text>
</comment>
<evidence type="ECO:0000256" key="10">
    <source>
        <dbReference type="ARBA" id="ARBA00023310"/>
    </source>
</evidence>
<evidence type="ECO:0000256" key="2">
    <source>
        <dbReference type="ARBA" id="ARBA00006810"/>
    </source>
</evidence>
<evidence type="ECO:0000256" key="9">
    <source>
        <dbReference type="ARBA" id="ARBA00023136"/>
    </source>
</evidence>
<evidence type="ECO:0000313" key="13">
    <source>
        <dbReference type="Proteomes" id="UP000767291"/>
    </source>
</evidence>
<keyword evidence="7 11" id="KW-1133">Transmembrane helix</keyword>
<dbReference type="PRINTS" id="PR00123">
    <property type="entry name" value="ATPASEA"/>
</dbReference>
<dbReference type="EMBL" id="JAGGJX010000008">
    <property type="protein sequence ID" value="MBP1856325.1"/>
    <property type="molecule type" value="Genomic_DNA"/>
</dbReference>
<evidence type="ECO:0000256" key="3">
    <source>
        <dbReference type="ARBA" id="ARBA00022448"/>
    </source>
</evidence>
<sequence length="236" mass="26352">MNIQARYILQIGDFRLSETVIASWVIIAFIAVISYLLTRNLKEVPTSKTQIFLEFVVTKFDAFVRTTMGEKSLKLLPDMVPYLGGLFLFFILSNFAGLAGLRSPTIDLDTTLAWTSITIFMLYYVAFKSQGPSYLKGFLDPFPVFLPINLVGEIARPISLSFRPFGNIMGGTIIMGLVMKLLAYISELIPGVTIPFAQLIIPVPLNLYFDIFAGALQAFIFLMLTMIFVSIQTDAD</sequence>
<dbReference type="InterPro" id="IPR000568">
    <property type="entry name" value="ATP_synth_F0_asu"/>
</dbReference>
<feature type="transmembrane region" description="Helical" evidence="11">
    <location>
        <begin position="205"/>
        <end position="231"/>
    </location>
</feature>
<organism evidence="12 13">
    <name type="scientific">Metaclostridioides mangenotii</name>
    <dbReference type="NCBI Taxonomy" id="1540"/>
    <lineage>
        <taxon>Bacteria</taxon>
        <taxon>Bacillati</taxon>
        <taxon>Bacillota</taxon>
        <taxon>Clostridia</taxon>
        <taxon>Peptostreptococcales</taxon>
        <taxon>Peptostreptococcaceae</taxon>
        <taxon>Metaclostridioides</taxon>
    </lineage>
</organism>
<keyword evidence="3 11" id="KW-0813">Transport</keyword>
<evidence type="ECO:0000256" key="4">
    <source>
        <dbReference type="ARBA" id="ARBA00022547"/>
    </source>
</evidence>
<keyword evidence="10 11" id="KW-0066">ATP synthesis</keyword>
<keyword evidence="11" id="KW-1003">Cell membrane</keyword>
<feature type="transmembrane region" description="Helical" evidence="11">
    <location>
        <begin position="20"/>
        <end position="38"/>
    </location>
</feature>
<gene>
    <name evidence="11" type="primary">atpB</name>
    <name evidence="12" type="ORF">J2Z43_002777</name>
</gene>
<feature type="transmembrane region" description="Helical" evidence="11">
    <location>
        <begin position="111"/>
        <end position="127"/>
    </location>
</feature>
<dbReference type="Proteomes" id="UP000767291">
    <property type="component" value="Unassembled WGS sequence"/>
</dbReference>
<evidence type="ECO:0000256" key="6">
    <source>
        <dbReference type="ARBA" id="ARBA00022781"/>
    </source>
</evidence>
<keyword evidence="9 11" id="KW-0472">Membrane</keyword>